<gene>
    <name evidence="2" type="ORF">BI350_07300</name>
</gene>
<dbReference type="Pfam" id="PF23728">
    <property type="entry name" value="Tubby_C_like"/>
    <property type="match status" value="1"/>
</dbReference>
<dbReference type="EMBL" id="CP017560">
    <property type="protein sequence ID" value="AOV07363.1"/>
    <property type="molecule type" value="Genomic_DNA"/>
</dbReference>
<organism evidence="2 3">
    <name type="scientific">Sporosarcina ureilytica</name>
    <dbReference type="NCBI Taxonomy" id="298596"/>
    <lineage>
        <taxon>Bacteria</taxon>
        <taxon>Bacillati</taxon>
        <taxon>Bacillota</taxon>
        <taxon>Bacilli</taxon>
        <taxon>Bacillales</taxon>
        <taxon>Caryophanaceae</taxon>
        <taxon>Sporosarcina</taxon>
    </lineage>
</organism>
<dbReference type="InterPro" id="IPR056944">
    <property type="entry name" value="Tubby_C-like"/>
</dbReference>
<reference evidence="2 3" key="1">
    <citation type="submission" date="2016-09" db="EMBL/GenBank/DDBJ databases">
        <title>Complete genome sequence of the Lysinibacillus sphaericus LMG 22257, a specie of Bacillus with ureolytic activity that can effectively biodeposit calcium carbonate.</title>
        <authorList>
            <person name="Yan W."/>
        </authorList>
    </citation>
    <scope>NUCLEOTIDE SEQUENCE [LARGE SCALE GENOMIC DNA]</scope>
    <source>
        <strain evidence="2 3">LMG 22257</strain>
    </source>
</reference>
<sequence>MEYFTVIPMWNYSGKHIRIIDSQHIHVGYIQRTYKNFWDKLIHYSPVVISFLETINIDGESNGTHLKIREQSFKSNLLKLKWDIFLEDTTTKSKFLLEDKTKISTNTRMVYHKNNNKYVFRKDLFNRTCKISVNDEICATIRVEKKIPLSLKAVVKTNDLTILELLGIYFVISLAY</sequence>
<evidence type="ECO:0000313" key="3">
    <source>
        <dbReference type="Proteomes" id="UP000185746"/>
    </source>
</evidence>
<dbReference type="RefSeq" id="WP_075527495.1">
    <property type="nucleotide sequence ID" value="NZ_CP017560.1"/>
</dbReference>
<accession>A0A1D8JF96</accession>
<proteinExistence type="predicted"/>
<evidence type="ECO:0000259" key="1">
    <source>
        <dbReference type="Pfam" id="PF23728"/>
    </source>
</evidence>
<name>A0A1D8JF96_9BACL</name>
<protein>
    <recommendedName>
        <fullName evidence="1">Tubby C-terminal domain-containing protein</fullName>
    </recommendedName>
</protein>
<evidence type="ECO:0000313" key="2">
    <source>
        <dbReference type="EMBL" id="AOV07363.1"/>
    </source>
</evidence>
<dbReference type="Proteomes" id="UP000185746">
    <property type="component" value="Chromosome"/>
</dbReference>
<keyword evidence="3" id="KW-1185">Reference proteome</keyword>
<dbReference type="KEGG" id="surl:BI350_07300"/>
<feature type="domain" description="Tubby C-terminal" evidence="1">
    <location>
        <begin position="3"/>
        <end position="175"/>
    </location>
</feature>
<dbReference type="AlphaFoldDB" id="A0A1D8JF96"/>